<dbReference type="EMBL" id="JACGCI010000001">
    <property type="protein sequence ID" value="KAF6766437.1"/>
    <property type="molecule type" value="Genomic_DNA"/>
</dbReference>
<comment type="caution">
    <text evidence="3">The sequence shown here is derived from an EMBL/GenBank/DDBJ whole genome shotgun (WGS) entry which is preliminary data.</text>
</comment>
<dbReference type="PANTHER" id="PTHR23099:SF0">
    <property type="entry name" value="GERM CELL NUCLEAR ACIDIC PROTEIN"/>
    <property type="match status" value="1"/>
</dbReference>
<feature type="region of interest" description="Disordered" evidence="1">
    <location>
        <begin position="1"/>
        <end position="137"/>
    </location>
</feature>
<evidence type="ECO:0000256" key="1">
    <source>
        <dbReference type="SAM" id="MobiDB-lite"/>
    </source>
</evidence>
<dbReference type="PANTHER" id="PTHR23099">
    <property type="entry name" value="TRANSCRIPTIONAL REGULATOR"/>
    <property type="match status" value="1"/>
</dbReference>
<feature type="compositionally biased region" description="Polar residues" evidence="1">
    <location>
        <begin position="65"/>
        <end position="82"/>
    </location>
</feature>
<feature type="compositionally biased region" description="Polar residues" evidence="1">
    <location>
        <begin position="182"/>
        <end position="192"/>
    </location>
</feature>
<dbReference type="Proteomes" id="UP000521943">
    <property type="component" value="Unassembled WGS sequence"/>
</dbReference>
<dbReference type="AlphaFoldDB" id="A0A8H6IKW9"/>
<keyword evidence="4" id="KW-1185">Reference proteome</keyword>
<reference evidence="3 4" key="1">
    <citation type="submission" date="2020-07" db="EMBL/GenBank/DDBJ databases">
        <title>Comparative genomics of pyrophilous fungi reveals a link between fire events and developmental genes.</title>
        <authorList>
            <consortium name="DOE Joint Genome Institute"/>
            <person name="Steindorff A.S."/>
            <person name="Carver A."/>
            <person name="Calhoun S."/>
            <person name="Stillman K."/>
            <person name="Liu H."/>
            <person name="Lipzen A."/>
            <person name="Pangilinan J."/>
            <person name="Labutti K."/>
            <person name="Bruns T.D."/>
            <person name="Grigoriev I.V."/>
        </authorList>
    </citation>
    <scope>NUCLEOTIDE SEQUENCE [LARGE SCALE GENOMIC DNA]</scope>
    <source>
        <strain evidence="3 4">CBS 144469</strain>
    </source>
</reference>
<sequence>MLGQKGSWNTTVISDSEDERLRRRSEKADFAKVIEIPTDDSDDDSQSKAPPARATGPVDYKKSSKGQPQALSVKTRVPSSTPKKAFGANYLRSRVVESSDSESDEKPRRLHSQKPRLSQAMEEKSEPSASGPKKTATLLFLKKQGSSMVVEVGSDSDDDGAIILFDEPPSARKPLRKPLSKASITGEGTNPANDVFGMTGPRDDHPPSDSQLERPDVAPVAPRPSPKKKPSRTPRVNSKKAKEEQQEKLYTYASSLFEELNRTVFKGGLPADTKLNWNKRLLTTAGRAKWHKSRDAVQTSEIELAEKILTSRERIRNTLSHEMCHLAAWVIDKEIKEGHGRFWKAWTRRVMARYPEIDISTRHDYEIEYPYKWKCAKCDKIYGRFSKSIKPDECVCGACREGRLMPQFKTNARAPKTPKMSRLAASKTQGSPFTPTTRDIPAASTPVAREVIEITSDSEDDTDELPQTYYHHHTRASICEIGASSSDSEIEILATALTATNIVD</sequence>
<accession>A0A8H6IKW9</accession>
<dbReference type="OrthoDB" id="20772at2759"/>
<dbReference type="InterPro" id="IPR006640">
    <property type="entry name" value="SprT-like_domain"/>
</dbReference>
<evidence type="ECO:0000259" key="2">
    <source>
        <dbReference type="SMART" id="SM00731"/>
    </source>
</evidence>
<dbReference type="SMART" id="SM00731">
    <property type="entry name" value="SprT"/>
    <property type="match status" value="1"/>
</dbReference>
<organism evidence="3 4">
    <name type="scientific">Ephemerocybe angulata</name>
    <dbReference type="NCBI Taxonomy" id="980116"/>
    <lineage>
        <taxon>Eukaryota</taxon>
        <taxon>Fungi</taxon>
        <taxon>Dikarya</taxon>
        <taxon>Basidiomycota</taxon>
        <taxon>Agaricomycotina</taxon>
        <taxon>Agaricomycetes</taxon>
        <taxon>Agaricomycetidae</taxon>
        <taxon>Agaricales</taxon>
        <taxon>Agaricineae</taxon>
        <taxon>Psathyrellaceae</taxon>
        <taxon>Ephemerocybe</taxon>
    </lineage>
</organism>
<feature type="domain" description="SprT-like" evidence="2">
    <location>
        <begin position="247"/>
        <end position="407"/>
    </location>
</feature>
<protein>
    <submittedName>
        <fullName evidence="3">SprT-like family-domain-containing protein</fullName>
    </submittedName>
</protein>
<feature type="compositionally biased region" description="Basic and acidic residues" evidence="1">
    <location>
        <begin position="201"/>
        <end position="216"/>
    </location>
</feature>
<evidence type="ECO:0000313" key="3">
    <source>
        <dbReference type="EMBL" id="KAF6766437.1"/>
    </source>
</evidence>
<dbReference type="GO" id="GO:0005634">
    <property type="term" value="C:nucleus"/>
    <property type="evidence" value="ECO:0007669"/>
    <property type="project" value="TreeGrafter"/>
</dbReference>
<feature type="compositionally biased region" description="Polar residues" evidence="1">
    <location>
        <begin position="426"/>
        <end position="437"/>
    </location>
</feature>
<feature type="region of interest" description="Disordered" evidence="1">
    <location>
        <begin position="169"/>
        <end position="245"/>
    </location>
</feature>
<feature type="region of interest" description="Disordered" evidence="1">
    <location>
        <begin position="415"/>
        <end position="440"/>
    </location>
</feature>
<dbReference type="Pfam" id="PF10263">
    <property type="entry name" value="SprT-like"/>
    <property type="match status" value="1"/>
</dbReference>
<proteinExistence type="predicted"/>
<gene>
    <name evidence="3" type="ORF">DFP72DRAFT_18725</name>
</gene>
<evidence type="ECO:0000313" key="4">
    <source>
        <dbReference type="Proteomes" id="UP000521943"/>
    </source>
</evidence>
<dbReference type="GO" id="GO:0006950">
    <property type="term" value="P:response to stress"/>
    <property type="evidence" value="ECO:0007669"/>
    <property type="project" value="UniProtKB-ARBA"/>
</dbReference>
<name>A0A8H6IKW9_9AGAR</name>
<feature type="compositionally biased region" description="Polar residues" evidence="1">
    <location>
        <begin position="1"/>
        <end position="13"/>
    </location>
</feature>